<dbReference type="InterPro" id="IPR002350">
    <property type="entry name" value="Kazal_dom"/>
</dbReference>
<evidence type="ECO:0000313" key="4">
    <source>
        <dbReference type="Proteomes" id="UP000230750"/>
    </source>
</evidence>
<dbReference type="InterPro" id="IPR036058">
    <property type="entry name" value="Kazal_dom_sf"/>
</dbReference>
<name>A0A2G8L5S7_STIJA</name>
<organism evidence="3 4">
    <name type="scientific">Stichopus japonicus</name>
    <name type="common">Sea cucumber</name>
    <dbReference type="NCBI Taxonomy" id="307972"/>
    <lineage>
        <taxon>Eukaryota</taxon>
        <taxon>Metazoa</taxon>
        <taxon>Echinodermata</taxon>
        <taxon>Eleutherozoa</taxon>
        <taxon>Echinozoa</taxon>
        <taxon>Holothuroidea</taxon>
        <taxon>Aspidochirotacea</taxon>
        <taxon>Aspidochirotida</taxon>
        <taxon>Stichopodidae</taxon>
        <taxon>Apostichopus</taxon>
    </lineage>
</organism>
<evidence type="ECO:0000259" key="2">
    <source>
        <dbReference type="Pfam" id="PF07648"/>
    </source>
</evidence>
<dbReference type="STRING" id="307972.A0A2G8L5S7"/>
<protein>
    <recommendedName>
        <fullName evidence="2">Kazal-like domain-containing protein</fullName>
    </recommendedName>
</protein>
<dbReference type="Proteomes" id="UP000230750">
    <property type="component" value="Unassembled WGS sequence"/>
</dbReference>
<feature type="region of interest" description="Disordered" evidence="1">
    <location>
        <begin position="72"/>
        <end position="154"/>
    </location>
</feature>
<evidence type="ECO:0000313" key="3">
    <source>
        <dbReference type="EMBL" id="PIK55612.1"/>
    </source>
</evidence>
<keyword evidence="4" id="KW-1185">Reference proteome</keyword>
<dbReference type="EMBL" id="MRZV01000208">
    <property type="protein sequence ID" value="PIK55612.1"/>
    <property type="molecule type" value="Genomic_DNA"/>
</dbReference>
<feature type="domain" description="Kazal-like" evidence="2">
    <location>
        <begin position="32"/>
        <end position="65"/>
    </location>
</feature>
<dbReference type="AlphaFoldDB" id="A0A2G8L5S7"/>
<accession>A0A2G8L5S7</accession>
<feature type="compositionally biased region" description="Basic and acidic residues" evidence="1">
    <location>
        <begin position="105"/>
        <end position="115"/>
    </location>
</feature>
<evidence type="ECO:0000256" key="1">
    <source>
        <dbReference type="SAM" id="MobiDB-lite"/>
    </source>
</evidence>
<dbReference type="OrthoDB" id="10577815at2759"/>
<proteinExistence type="predicted"/>
<dbReference type="SUPFAM" id="SSF100895">
    <property type="entry name" value="Kazal-type serine protease inhibitors"/>
    <property type="match status" value="1"/>
</dbReference>
<reference evidence="3 4" key="1">
    <citation type="journal article" date="2017" name="PLoS Biol.">
        <title>The sea cucumber genome provides insights into morphological evolution and visceral regeneration.</title>
        <authorList>
            <person name="Zhang X."/>
            <person name="Sun L."/>
            <person name="Yuan J."/>
            <person name="Sun Y."/>
            <person name="Gao Y."/>
            <person name="Zhang L."/>
            <person name="Li S."/>
            <person name="Dai H."/>
            <person name="Hamel J.F."/>
            <person name="Liu C."/>
            <person name="Yu Y."/>
            <person name="Liu S."/>
            <person name="Lin W."/>
            <person name="Guo K."/>
            <person name="Jin S."/>
            <person name="Xu P."/>
            <person name="Storey K.B."/>
            <person name="Huan P."/>
            <person name="Zhang T."/>
            <person name="Zhou Y."/>
            <person name="Zhang J."/>
            <person name="Lin C."/>
            <person name="Li X."/>
            <person name="Xing L."/>
            <person name="Huo D."/>
            <person name="Sun M."/>
            <person name="Wang L."/>
            <person name="Mercier A."/>
            <person name="Li F."/>
            <person name="Yang H."/>
            <person name="Xiang J."/>
        </authorList>
    </citation>
    <scope>NUCLEOTIDE SEQUENCE [LARGE SCALE GENOMIC DNA]</scope>
    <source>
        <strain evidence="3">Shaxun</strain>
        <tissue evidence="3">Muscle</tissue>
    </source>
</reference>
<comment type="caution">
    <text evidence="3">The sequence shown here is derived from an EMBL/GenBank/DDBJ whole genome shotgun (WGS) entry which is preliminary data.</text>
</comment>
<gene>
    <name evidence="3" type="ORF">BSL78_07464</name>
</gene>
<sequence length="154" mass="16510">MGAVAPPRPPPVATPLFSSCVESGQLFKRNVVCASNMKRYMNSCHLQIRSCDLLEQSGNELQQKRCLWIEVPDDADSGDDSSGTNSKETNSKSKDEDSDVTGSDSKIDGKSEGRSSSEISNYEDASLSFSSSDEEDAFTPTGNDSVNGGRGKSK</sequence>
<dbReference type="Pfam" id="PF07648">
    <property type="entry name" value="Kazal_2"/>
    <property type="match status" value="1"/>
</dbReference>